<protein>
    <submittedName>
        <fullName evidence="2">Uncharacterized protein</fullName>
    </submittedName>
</protein>
<reference evidence="2 3" key="1">
    <citation type="submission" date="2015-01" db="EMBL/GenBank/DDBJ databases">
        <title>Genome of allotetraploid Gossypium barbadense reveals genomic plasticity and fiber elongation in cotton evolution.</title>
        <authorList>
            <person name="Chen X."/>
            <person name="Liu X."/>
            <person name="Zhao B."/>
            <person name="Zheng H."/>
            <person name="Hu Y."/>
            <person name="Lu G."/>
            <person name="Yang C."/>
            <person name="Chen J."/>
            <person name="Shan C."/>
            <person name="Zhang L."/>
            <person name="Zhou Y."/>
            <person name="Wang L."/>
            <person name="Guo W."/>
            <person name="Bai Y."/>
            <person name="Ruan J."/>
            <person name="Shangguan X."/>
            <person name="Mao Y."/>
            <person name="Jiang J."/>
            <person name="Zhu Y."/>
            <person name="Lei J."/>
            <person name="Kang H."/>
            <person name="Chen S."/>
            <person name="He X."/>
            <person name="Wang R."/>
            <person name="Wang Y."/>
            <person name="Chen J."/>
            <person name="Wang L."/>
            <person name="Yu S."/>
            <person name="Wang B."/>
            <person name="Wei J."/>
            <person name="Song S."/>
            <person name="Lu X."/>
            <person name="Gao Z."/>
            <person name="Gu W."/>
            <person name="Deng X."/>
            <person name="Ma D."/>
            <person name="Wang S."/>
            <person name="Liang W."/>
            <person name="Fang L."/>
            <person name="Cai C."/>
            <person name="Zhu X."/>
            <person name="Zhou B."/>
            <person name="Zhang Y."/>
            <person name="Chen Z."/>
            <person name="Xu S."/>
            <person name="Zhu R."/>
            <person name="Wang S."/>
            <person name="Zhang T."/>
            <person name="Zhao G."/>
        </authorList>
    </citation>
    <scope>NUCLEOTIDE SEQUENCE [LARGE SCALE GENOMIC DNA]</scope>
    <source>
        <strain evidence="3">cv. Xinhai21</strain>
        <tissue evidence="2">Leaf</tissue>
    </source>
</reference>
<feature type="compositionally biased region" description="Basic and acidic residues" evidence="1">
    <location>
        <begin position="76"/>
        <end position="105"/>
    </location>
</feature>
<dbReference type="Proteomes" id="UP000239757">
    <property type="component" value="Unassembled WGS sequence"/>
</dbReference>
<sequence length="164" mass="19036">MSMKVEKVLGAYELLCVKSQSSTEICDTHVSHQPAKGEPEEETGDADGSGIGRRAAVLGSWHKGQTARGLQVEWWSEGKKGEKERRKGKEREREGKKGWEKEERRERKKWGKKNGKGEKDMVANRWTVRGRRKRRCLVEEDSEEKEKKWKKNLGFREFYGDTIV</sequence>
<organism evidence="2 3">
    <name type="scientific">Gossypium barbadense</name>
    <name type="common">Sea Island cotton</name>
    <name type="synonym">Hibiscus barbadensis</name>
    <dbReference type="NCBI Taxonomy" id="3634"/>
    <lineage>
        <taxon>Eukaryota</taxon>
        <taxon>Viridiplantae</taxon>
        <taxon>Streptophyta</taxon>
        <taxon>Embryophyta</taxon>
        <taxon>Tracheophyta</taxon>
        <taxon>Spermatophyta</taxon>
        <taxon>Magnoliopsida</taxon>
        <taxon>eudicotyledons</taxon>
        <taxon>Gunneridae</taxon>
        <taxon>Pentapetalae</taxon>
        <taxon>rosids</taxon>
        <taxon>malvids</taxon>
        <taxon>Malvales</taxon>
        <taxon>Malvaceae</taxon>
        <taxon>Malvoideae</taxon>
        <taxon>Gossypium</taxon>
    </lineage>
</organism>
<feature type="region of interest" description="Disordered" evidence="1">
    <location>
        <begin position="28"/>
        <end position="64"/>
    </location>
</feature>
<evidence type="ECO:0000313" key="3">
    <source>
        <dbReference type="Proteomes" id="UP000239757"/>
    </source>
</evidence>
<feature type="region of interest" description="Disordered" evidence="1">
    <location>
        <begin position="76"/>
        <end position="125"/>
    </location>
</feature>
<name>A0A2P5XBI9_GOSBA</name>
<accession>A0A2P5XBI9</accession>
<dbReference type="AlphaFoldDB" id="A0A2P5XBI9"/>
<evidence type="ECO:0000313" key="2">
    <source>
        <dbReference type="EMBL" id="PPS00700.1"/>
    </source>
</evidence>
<gene>
    <name evidence="2" type="ORF">GOBAR_AA19959</name>
</gene>
<proteinExistence type="predicted"/>
<evidence type="ECO:0000256" key="1">
    <source>
        <dbReference type="SAM" id="MobiDB-lite"/>
    </source>
</evidence>
<feature type="compositionally biased region" description="Basic and acidic residues" evidence="1">
    <location>
        <begin position="28"/>
        <end position="38"/>
    </location>
</feature>
<dbReference type="EMBL" id="KZ665245">
    <property type="protein sequence ID" value="PPS00700.1"/>
    <property type="molecule type" value="Genomic_DNA"/>
</dbReference>